<protein>
    <submittedName>
        <fullName evidence="1">Beta-ketoacyl synthase N-terminal-like domain-containing protein</fullName>
    </submittedName>
</protein>
<accession>A0ACC6PJH6</accession>
<gene>
    <name evidence="1" type="ORF">WKI47_24495</name>
</gene>
<comment type="caution">
    <text evidence="1">The sequence shown here is derived from an EMBL/GenBank/DDBJ whole genome shotgun (WGS) entry which is preliminary data.</text>
</comment>
<proteinExistence type="predicted"/>
<reference evidence="1" key="1">
    <citation type="submission" date="2024-03" db="EMBL/GenBank/DDBJ databases">
        <title>Whole genome sequecning of epiphytes from Marcgravia umbellata leaves.</title>
        <authorList>
            <person name="Kumar G."/>
            <person name="Savka M.A."/>
        </authorList>
    </citation>
    <scope>NUCLEOTIDE SEQUENCE</scope>
    <source>
        <strain evidence="1">RIT_BL5</strain>
    </source>
</reference>
<keyword evidence="2" id="KW-1185">Reference proteome</keyword>
<organism evidence="1 2">
    <name type="scientific">Saccharibacillus sacchari</name>
    <dbReference type="NCBI Taxonomy" id="456493"/>
    <lineage>
        <taxon>Bacteria</taxon>
        <taxon>Bacillati</taxon>
        <taxon>Bacillota</taxon>
        <taxon>Bacilli</taxon>
        <taxon>Bacillales</taxon>
        <taxon>Paenibacillaceae</taxon>
        <taxon>Saccharibacillus</taxon>
    </lineage>
</organism>
<name>A0ACC6PJH6_9BACL</name>
<sequence length="421" mass="45963">MEVVVTGMGIVSSIGNNVQEFKESLLKGCSGIEYTSDIMVPTHVCAGIKSFNEEDEFAKYSYIGNQEVLDRIKNSTRRTSKVIRTIVSTAFEAWVNADLHEVSLDPERMGLVIGGNNLTQGYAYDLYEEYQQNPSYLTPSYALSFMDTNYVGILSEIFDIRGEGFTLGAASASGNAAIIKGMQMLKSGDLDICMISAPYAQLSPMELQAFYNVGALGGEKYKDSPKLACRPFDKDHEGFIYGEASGTIILETLDSALARQAPIYGHVLGGSFQLDANRLANPSVEGEVRVMRKAMKQAGISTKSIDYINTHGSSSPLGDATELQAIRSVFEGQTPEIWLNSTKPLTGHCLYSAGLIESIASLIQLNHDFLHPLLNLNSPIETGFRFCAASSMDFELKTVMNNSFGFSGINTSIIFGKERLI</sequence>
<evidence type="ECO:0000313" key="2">
    <source>
        <dbReference type="Proteomes" id="UP001380953"/>
    </source>
</evidence>
<dbReference type="Proteomes" id="UP001380953">
    <property type="component" value="Unassembled WGS sequence"/>
</dbReference>
<evidence type="ECO:0000313" key="1">
    <source>
        <dbReference type="EMBL" id="MEJ8307081.1"/>
    </source>
</evidence>
<dbReference type="EMBL" id="JBBKAR010000060">
    <property type="protein sequence ID" value="MEJ8307081.1"/>
    <property type="molecule type" value="Genomic_DNA"/>
</dbReference>